<accession>A0A5C6CC61</accession>
<dbReference type="Proteomes" id="UP000316304">
    <property type="component" value="Unassembled WGS sequence"/>
</dbReference>
<evidence type="ECO:0000313" key="3">
    <source>
        <dbReference type="Proteomes" id="UP000316304"/>
    </source>
</evidence>
<dbReference type="InterPro" id="IPR001433">
    <property type="entry name" value="OxRdtase_FAD/NAD-bd"/>
</dbReference>
<reference evidence="2 3" key="1">
    <citation type="submission" date="2019-02" db="EMBL/GenBank/DDBJ databases">
        <title>Deep-cultivation of Planctomycetes and their phenomic and genomic characterization uncovers novel biology.</title>
        <authorList>
            <person name="Wiegand S."/>
            <person name="Jogler M."/>
            <person name="Boedeker C."/>
            <person name="Pinto D."/>
            <person name="Vollmers J."/>
            <person name="Rivas-Marin E."/>
            <person name="Kohn T."/>
            <person name="Peeters S.H."/>
            <person name="Heuer A."/>
            <person name="Rast P."/>
            <person name="Oberbeckmann S."/>
            <person name="Bunk B."/>
            <person name="Jeske O."/>
            <person name="Meyerdierks A."/>
            <person name="Storesund J.E."/>
            <person name="Kallscheuer N."/>
            <person name="Luecker S."/>
            <person name="Lage O.M."/>
            <person name="Pohl T."/>
            <person name="Merkel B.J."/>
            <person name="Hornburger P."/>
            <person name="Mueller R.-W."/>
            <person name="Bruemmer F."/>
            <person name="Labrenz M."/>
            <person name="Spormann A.M."/>
            <person name="Op Den Camp H."/>
            <person name="Overmann J."/>
            <person name="Amann R."/>
            <person name="Jetten M.S.M."/>
            <person name="Mascher T."/>
            <person name="Medema M.H."/>
            <person name="Devos D.P."/>
            <person name="Kaster A.-K."/>
            <person name="Ovreas L."/>
            <person name="Rohde M."/>
            <person name="Galperin M.Y."/>
            <person name="Jogler C."/>
        </authorList>
    </citation>
    <scope>NUCLEOTIDE SEQUENCE [LARGE SCALE GENOMIC DNA]</scope>
    <source>
        <strain evidence="2 3">Pla52o</strain>
    </source>
</reference>
<comment type="caution">
    <text evidence="2">The sequence shown here is derived from an EMBL/GenBank/DDBJ whole genome shotgun (WGS) entry which is preliminary data.</text>
</comment>
<dbReference type="OrthoDB" id="9801223at2"/>
<protein>
    <submittedName>
        <fullName evidence="2">Benzoate 1,2-dioxygenase electron transfer component</fullName>
    </submittedName>
</protein>
<dbReference type="InterPro" id="IPR017927">
    <property type="entry name" value="FAD-bd_FR_type"/>
</dbReference>
<dbReference type="PROSITE" id="PS51384">
    <property type="entry name" value="FAD_FR"/>
    <property type="match status" value="1"/>
</dbReference>
<dbReference type="SUPFAM" id="SSF63380">
    <property type="entry name" value="Riboflavin synthase domain-like"/>
    <property type="match status" value="1"/>
</dbReference>
<keyword evidence="2" id="KW-0560">Oxidoreductase</keyword>
<dbReference type="InterPro" id="IPR013112">
    <property type="entry name" value="FAD-bd_8"/>
</dbReference>
<dbReference type="PRINTS" id="PR00410">
    <property type="entry name" value="PHEHYDRXLASE"/>
</dbReference>
<proteinExistence type="predicted"/>
<dbReference type="EMBL" id="SJPT01000006">
    <property type="protein sequence ID" value="TWU21615.1"/>
    <property type="molecule type" value="Genomic_DNA"/>
</dbReference>
<feature type="domain" description="FAD-binding FR-type" evidence="1">
    <location>
        <begin position="20"/>
        <end position="127"/>
    </location>
</feature>
<dbReference type="RefSeq" id="WP_146595914.1">
    <property type="nucleotide sequence ID" value="NZ_SJPT01000006.1"/>
</dbReference>
<keyword evidence="3" id="KW-1185">Reference proteome</keyword>
<organism evidence="2 3">
    <name type="scientific">Novipirellula galeiformis</name>
    <dbReference type="NCBI Taxonomy" id="2528004"/>
    <lineage>
        <taxon>Bacteria</taxon>
        <taxon>Pseudomonadati</taxon>
        <taxon>Planctomycetota</taxon>
        <taxon>Planctomycetia</taxon>
        <taxon>Pirellulales</taxon>
        <taxon>Pirellulaceae</taxon>
        <taxon>Novipirellula</taxon>
    </lineage>
</organism>
<dbReference type="AlphaFoldDB" id="A0A5C6CC61"/>
<dbReference type="PANTHER" id="PTHR47354:SF5">
    <property type="entry name" value="PROTEIN RFBI"/>
    <property type="match status" value="1"/>
</dbReference>
<sequence length="249" mass="28222">MNGKSHVSSPQSETENWRDFGEHRGRILHREPLAKNVHCYVVEKPNGFVFRPGQAVELSIDEENWRDKKHPFTITSVPNNPCLEFIIKSYPTSDFPDHCGMTEHLGRDLQRGDRVIFSDAWGAIEYKGPGVFIAGGAGITPFIAILRQLEQDKAIDGNCMFFSNRNAEDVFLQSELIRTFGTRVICTLTGEAHRDYESGRIDKAWLQAHVDDFHQPFYLCGPPAMVQDIRETLQQLGAKPDSLVFEEGE</sequence>
<dbReference type="Pfam" id="PF08022">
    <property type="entry name" value="FAD_binding_8"/>
    <property type="match status" value="1"/>
</dbReference>
<evidence type="ECO:0000259" key="1">
    <source>
        <dbReference type="PROSITE" id="PS51384"/>
    </source>
</evidence>
<dbReference type="SUPFAM" id="SSF52343">
    <property type="entry name" value="Ferredoxin reductase-like, C-terminal NADP-linked domain"/>
    <property type="match status" value="1"/>
</dbReference>
<dbReference type="GO" id="GO:0051213">
    <property type="term" value="F:dioxygenase activity"/>
    <property type="evidence" value="ECO:0007669"/>
    <property type="project" value="UniProtKB-KW"/>
</dbReference>
<gene>
    <name evidence="2" type="primary">benC</name>
    <name evidence="2" type="ORF">Pla52o_38020</name>
</gene>
<keyword evidence="2" id="KW-0223">Dioxygenase</keyword>
<dbReference type="Gene3D" id="3.40.50.80">
    <property type="entry name" value="Nucleotide-binding domain of ferredoxin-NADP reductase (FNR) module"/>
    <property type="match status" value="1"/>
</dbReference>
<dbReference type="PANTHER" id="PTHR47354">
    <property type="entry name" value="NADH OXIDOREDUCTASE HCR"/>
    <property type="match status" value="1"/>
</dbReference>
<name>A0A5C6CC61_9BACT</name>
<dbReference type="InterPro" id="IPR039261">
    <property type="entry name" value="FNR_nucleotide-bd"/>
</dbReference>
<dbReference type="Pfam" id="PF00175">
    <property type="entry name" value="NAD_binding_1"/>
    <property type="match status" value="1"/>
</dbReference>
<evidence type="ECO:0000313" key="2">
    <source>
        <dbReference type="EMBL" id="TWU21615.1"/>
    </source>
</evidence>
<dbReference type="InterPro" id="IPR050415">
    <property type="entry name" value="MRET"/>
</dbReference>
<dbReference type="Gene3D" id="2.40.30.10">
    <property type="entry name" value="Translation factors"/>
    <property type="match status" value="1"/>
</dbReference>
<dbReference type="InterPro" id="IPR017938">
    <property type="entry name" value="Riboflavin_synthase-like_b-brl"/>
</dbReference>